<keyword evidence="5" id="KW-0464">Manganese</keyword>
<evidence type="ECO:0000256" key="1">
    <source>
        <dbReference type="ARBA" id="ARBA00022679"/>
    </source>
</evidence>
<dbReference type="Gene3D" id="3.40.50.1220">
    <property type="entry name" value="TPP-binding domain"/>
    <property type="match status" value="1"/>
</dbReference>
<dbReference type="PIRSF" id="PIRSF004983">
    <property type="entry name" value="MenD"/>
    <property type="match status" value="1"/>
</dbReference>
<dbReference type="SUPFAM" id="SSF52518">
    <property type="entry name" value="Thiamin diphosphate-binding fold (THDP-binding)"/>
    <property type="match status" value="2"/>
</dbReference>
<organism evidence="7 8">
    <name type="scientific">Alistipes hominis</name>
    <dbReference type="NCBI Taxonomy" id="2763015"/>
    <lineage>
        <taxon>Bacteria</taxon>
        <taxon>Pseudomonadati</taxon>
        <taxon>Bacteroidota</taxon>
        <taxon>Bacteroidia</taxon>
        <taxon>Bacteroidales</taxon>
        <taxon>Rikenellaceae</taxon>
        <taxon>Alistipes</taxon>
    </lineage>
</organism>
<accession>A0ABR7CPV8</accession>
<dbReference type="Proteomes" id="UP000636891">
    <property type="component" value="Unassembled WGS sequence"/>
</dbReference>
<keyword evidence="4" id="KW-0786">Thiamine pyrophosphate</keyword>
<dbReference type="RefSeq" id="WP_101574002.1">
    <property type="nucleotide sequence ID" value="NZ_JACOOK010000008.1"/>
</dbReference>
<keyword evidence="1" id="KW-0808">Transferase</keyword>
<dbReference type="PANTHER" id="PTHR42916">
    <property type="entry name" value="2-SUCCINYL-5-ENOLPYRUVYL-6-HYDROXY-3-CYCLOHEXENE-1-CARBOXYLATE SYNTHASE"/>
    <property type="match status" value="1"/>
</dbReference>
<protein>
    <submittedName>
        <fullName evidence="7">2-succinyl-5-enolpyruvyl-6-hydroxy-3-cyclohexene-1-carboxylate synthase</fullName>
    </submittedName>
</protein>
<feature type="domain" description="Thiamine pyrophosphate enzyme N-terminal TPP-binding" evidence="6">
    <location>
        <begin position="11"/>
        <end position="121"/>
    </location>
</feature>
<dbReference type="EMBL" id="JACOOK010000008">
    <property type="protein sequence ID" value="MBC5617701.1"/>
    <property type="molecule type" value="Genomic_DNA"/>
</dbReference>
<dbReference type="PANTHER" id="PTHR42916:SF1">
    <property type="entry name" value="PROTEIN PHYLLO, CHLOROPLASTIC"/>
    <property type="match status" value="1"/>
</dbReference>
<evidence type="ECO:0000256" key="3">
    <source>
        <dbReference type="ARBA" id="ARBA00022842"/>
    </source>
</evidence>
<dbReference type="InterPro" id="IPR012001">
    <property type="entry name" value="Thiamin_PyroP_enz_TPP-bd_dom"/>
</dbReference>
<reference evidence="7 8" key="1">
    <citation type="submission" date="2020-08" db="EMBL/GenBank/DDBJ databases">
        <title>Genome public.</title>
        <authorList>
            <person name="Liu C."/>
            <person name="Sun Q."/>
        </authorList>
    </citation>
    <scope>NUCLEOTIDE SEQUENCE [LARGE SCALE GENOMIC DNA]</scope>
    <source>
        <strain evidence="7 8">New-7</strain>
    </source>
</reference>
<evidence type="ECO:0000256" key="2">
    <source>
        <dbReference type="ARBA" id="ARBA00022723"/>
    </source>
</evidence>
<dbReference type="InterPro" id="IPR029061">
    <property type="entry name" value="THDP-binding"/>
</dbReference>
<evidence type="ECO:0000256" key="5">
    <source>
        <dbReference type="ARBA" id="ARBA00023211"/>
    </source>
</evidence>
<dbReference type="Gene3D" id="3.40.50.970">
    <property type="match status" value="2"/>
</dbReference>
<gene>
    <name evidence="7" type="ORF">H8S08_11865</name>
</gene>
<keyword evidence="2" id="KW-0479">Metal-binding</keyword>
<keyword evidence="8" id="KW-1185">Reference proteome</keyword>
<evidence type="ECO:0000313" key="7">
    <source>
        <dbReference type="EMBL" id="MBC5617701.1"/>
    </source>
</evidence>
<comment type="caution">
    <text evidence="7">The sequence shown here is derived from an EMBL/GenBank/DDBJ whole genome shotgun (WGS) entry which is preliminary data.</text>
</comment>
<evidence type="ECO:0000313" key="8">
    <source>
        <dbReference type="Proteomes" id="UP000636891"/>
    </source>
</evidence>
<evidence type="ECO:0000256" key="4">
    <source>
        <dbReference type="ARBA" id="ARBA00023052"/>
    </source>
</evidence>
<name>A0ABR7CPV8_9BACT</name>
<dbReference type="Pfam" id="PF02776">
    <property type="entry name" value="TPP_enzyme_N"/>
    <property type="match status" value="1"/>
</dbReference>
<keyword evidence="3" id="KW-0460">Magnesium</keyword>
<dbReference type="InterPro" id="IPR004433">
    <property type="entry name" value="MenaQ_synth_MenD"/>
</dbReference>
<sequence length="578" mass="64631">MEKYYTSERNAQIVIALLKANNIRKIIASPGATNITFVASIQQDPYFEIYSSVDERSAAYMACGLAAESGEPVVLSCTGATASRNYLPGLTEAFYRKLPVLAITSTQYEGRVGHHIPQVIDRSRPLNDIVHVSVSLPAVRDEEEAWSCEINANKAILALKHRGGGPAHINLATTYSRDYSVKELPSVRVIDRICAGDRFPEFPEGKVAVFVGSHPKWTSEQTEAVDRFCEAHDAVVFCDHTSNYKGRYRVLYSLVQNQKMLTTETNSVDLLIHIGEVSASYYPSARTVWRVSEDGEIRDTFHKLRYVFEMSEQNFFGHYAGVSDRHSDEYLKNCRALYQKVYDAIPQNLPFSNVWTAYKMAPLLPENSVLHFGILNTLRSWNFFEIPKSVFSDSNVGGFGIDGGVSSLIGASLADPTRLCFGIFGDLAFFYDMNAVGNRHVGNNVRILIINNGRGTEFRQYDHPGALFGDEADPYIAAAGHFGNKSQALIRHYAEDLGFEYMCASDKNEFEALYERFLSPEPAARPMLFEVFTDSGDESDALRAIRSVEQNTTGKLVDFARSVMSEKQKSFIKKTLGR</sequence>
<dbReference type="CDD" id="cd07037">
    <property type="entry name" value="TPP_PYR_MenD"/>
    <property type="match status" value="1"/>
</dbReference>
<evidence type="ECO:0000259" key="6">
    <source>
        <dbReference type="Pfam" id="PF02776"/>
    </source>
</evidence>
<proteinExistence type="predicted"/>